<dbReference type="RefSeq" id="WP_007049898.1">
    <property type="nucleotide sequence ID" value="NZ_CABKNJ010000001.1"/>
</dbReference>
<dbReference type="InterPro" id="IPR010140">
    <property type="entry name" value="Histidinol_P_phosphatase_HisJ"/>
</dbReference>
<dbReference type="Pfam" id="PF02811">
    <property type="entry name" value="PHP"/>
    <property type="match status" value="1"/>
</dbReference>
<dbReference type="UniPathway" id="UPA00031">
    <property type="reaction ID" value="UER00013"/>
</dbReference>
<dbReference type="GeneID" id="98000239"/>
<evidence type="ECO:0000256" key="8">
    <source>
        <dbReference type="RuleBase" id="RU366003"/>
    </source>
</evidence>
<dbReference type="GO" id="GO:0000105">
    <property type="term" value="P:L-histidine biosynthetic process"/>
    <property type="evidence" value="ECO:0007669"/>
    <property type="project" value="UniProtKB-UniRule"/>
</dbReference>
<evidence type="ECO:0000256" key="2">
    <source>
        <dbReference type="ARBA" id="ARBA00009152"/>
    </source>
</evidence>
<dbReference type="EC" id="3.1.3.15" evidence="3 8"/>
<accession>A0A3E3E1Y8</accession>
<comment type="similarity">
    <text evidence="2 8">Belongs to the PHP hydrolase family. HisK subfamily.</text>
</comment>
<keyword evidence="4 8" id="KW-0028">Amino-acid biosynthesis</keyword>
<evidence type="ECO:0000256" key="6">
    <source>
        <dbReference type="ARBA" id="ARBA00023102"/>
    </source>
</evidence>
<dbReference type="InterPro" id="IPR016195">
    <property type="entry name" value="Pol/histidinol_Pase-like"/>
</dbReference>
<evidence type="ECO:0000256" key="7">
    <source>
        <dbReference type="ARBA" id="ARBA00049158"/>
    </source>
</evidence>
<dbReference type="EMBL" id="QUSM01000002">
    <property type="protein sequence ID" value="RGD75570.1"/>
    <property type="molecule type" value="Genomic_DNA"/>
</dbReference>
<organism evidence="10 11">
    <name type="scientific">Anaerofustis stercorihominis</name>
    <dbReference type="NCBI Taxonomy" id="214853"/>
    <lineage>
        <taxon>Bacteria</taxon>
        <taxon>Bacillati</taxon>
        <taxon>Bacillota</taxon>
        <taxon>Clostridia</taxon>
        <taxon>Eubacteriales</taxon>
        <taxon>Eubacteriaceae</taxon>
        <taxon>Anaerofustis</taxon>
    </lineage>
</organism>
<comment type="pathway">
    <text evidence="1 8">Amino-acid biosynthesis; L-histidine biosynthesis; L-histidine from 5-phospho-alpha-D-ribose 1-diphosphate: step 8/9.</text>
</comment>
<reference evidence="10 11" key="1">
    <citation type="submission" date="2018-08" db="EMBL/GenBank/DDBJ databases">
        <title>A genome reference for cultivated species of the human gut microbiota.</title>
        <authorList>
            <person name="Zou Y."/>
            <person name="Xue W."/>
            <person name="Luo G."/>
        </authorList>
    </citation>
    <scope>NUCLEOTIDE SEQUENCE [LARGE SCALE GENOMIC DNA]</scope>
    <source>
        <strain evidence="10 11">AM25-6</strain>
    </source>
</reference>
<evidence type="ECO:0000256" key="4">
    <source>
        <dbReference type="ARBA" id="ARBA00022605"/>
    </source>
</evidence>
<dbReference type="NCBIfam" id="TIGR01856">
    <property type="entry name" value="hisJ_fam"/>
    <property type="match status" value="1"/>
</dbReference>
<gene>
    <name evidence="10" type="ORF">DW687_04390</name>
</gene>
<dbReference type="GO" id="GO:0004401">
    <property type="term" value="F:histidinol-phosphatase activity"/>
    <property type="evidence" value="ECO:0007669"/>
    <property type="project" value="UniProtKB-UniRule"/>
</dbReference>
<evidence type="ECO:0000313" key="10">
    <source>
        <dbReference type="EMBL" id="RGD75570.1"/>
    </source>
</evidence>
<sequence length="281" mass="32488">MYKVSLHNHTTLSDGKTDMEEIVLAAIERGFTHFGITDHVCTYGYEDHSLKPDKYDEYVDKVHELRDKYKDKIELFAGIESERYSNRGYLVSDLSKIRPRLDYIVGSVHVTYPGEIMEPVDELCSTFRKSLERSYDNDARKFVTDYFENYYNNLNELKPEVAGHIDLIKKNNIDGIFFDESSSWYKDLVSDVLDKIKEIDSVLELNTGGGYKHGVRSLYPSDVIIKMAKDKGVKFTMSSDAHNIEMLDVLYDLGVNRLKRAGINELYTYSNKERGFISFDI</sequence>
<keyword evidence="6 8" id="KW-0368">Histidine biosynthesis</keyword>
<dbReference type="Gene3D" id="3.20.20.140">
    <property type="entry name" value="Metal-dependent hydrolases"/>
    <property type="match status" value="1"/>
</dbReference>
<evidence type="ECO:0000256" key="5">
    <source>
        <dbReference type="ARBA" id="ARBA00022801"/>
    </source>
</evidence>
<dbReference type="PANTHER" id="PTHR21039">
    <property type="entry name" value="HISTIDINOL PHOSPHATASE-RELATED"/>
    <property type="match status" value="1"/>
</dbReference>
<comment type="caution">
    <text evidence="10">The sequence shown here is derived from an EMBL/GenBank/DDBJ whole genome shotgun (WGS) entry which is preliminary data.</text>
</comment>
<feature type="domain" description="PHP" evidence="9">
    <location>
        <begin position="6"/>
        <end position="207"/>
    </location>
</feature>
<dbReference type="GO" id="GO:0005737">
    <property type="term" value="C:cytoplasm"/>
    <property type="evidence" value="ECO:0007669"/>
    <property type="project" value="TreeGrafter"/>
</dbReference>
<name>A0A3E3E1Y8_9FIRM</name>
<keyword evidence="5 8" id="KW-0378">Hydrolase</keyword>
<dbReference type="PANTHER" id="PTHR21039:SF0">
    <property type="entry name" value="HISTIDINOL-PHOSPHATASE"/>
    <property type="match status" value="1"/>
</dbReference>
<evidence type="ECO:0000256" key="1">
    <source>
        <dbReference type="ARBA" id="ARBA00004970"/>
    </source>
</evidence>
<evidence type="ECO:0000256" key="3">
    <source>
        <dbReference type="ARBA" id="ARBA00013085"/>
    </source>
</evidence>
<dbReference type="AlphaFoldDB" id="A0A3E3E1Y8"/>
<evidence type="ECO:0000313" key="11">
    <source>
        <dbReference type="Proteomes" id="UP000261212"/>
    </source>
</evidence>
<evidence type="ECO:0000259" key="9">
    <source>
        <dbReference type="Pfam" id="PF02811"/>
    </source>
</evidence>
<dbReference type="Proteomes" id="UP000261212">
    <property type="component" value="Unassembled WGS sequence"/>
</dbReference>
<dbReference type="CDD" id="cd12110">
    <property type="entry name" value="PHP_HisPPase_Hisj_like"/>
    <property type="match status" value="1"/>
</dbReference>
<dbReference type="SUPFAM" id="SSF89550">
    <property type="entry name" value="PHP domain-like"/>
    <property type="match status" value="1"/>
</dbReference>
<dbReference type="InterPro" id="IPR004013">
    <property type="entry name" value="PHP_dom"/>
</dbReference>
<protein>
    <recommendedName>
        <fullName evidence="3 8">Histidinol-phosphatase</fullName>
        <shortName evidence="8">HolPase</shortName>
        <ecNumber evidence="3 8">3.1.3.15</ecNumber>
    </recommendedName>
</protein>
<proteinExistence type="inferred from homology"/>
<comment type="catalytic activity">
    <reaction evidence="7 8">
        <text>L-histidinol phosphate + H2O = L-histidinol + phosphate</text>
        <dbReference type="Rhea" id="RHEA:14465"/>
        <dbReference type="ChEBI" id="CHEBI:15377"/>
        <dbReference type="ChEBI" id="CHEBI:43474"/>
        <dbReference type="ChEBI" id="CHEBI:57699"/>
        <dbReference type="ChEBI" id="CHEBI:57980"/>
        <dbReference type="EC" id="3.1.3.15"/>
    </reaction>
</comment>